<feature type="transmembrane region" description="Helical" evidence="1">
    <location>
        <begin position="828"/>
        <end position="846"/>
    </location>
</feature>
<keyword evidence="1" id="KW-0472">Membrane</keyword>
<protein>
    <submittedName>
        <fullName evidence="2">Hydrophobic/amphiphilic exporter-1, HAE1 family</fullName>
    </submittedName>
</protein>
<dbReference type="EMBL" id="FOHE01000001">
    <property type="protein sequence ID" value="SES64725.1"/>
    <property type="molecule type" value="Genomic_DNA"/>
</dbReference>
<feature type="transmembrane region" description="Helical" evidence="1">
    <location>
        <begin position="516"/>
        <end position="534"/>
    </location>
</feature>
<feature type="transmembrane region" description="Helical" evidence="1">
    <location>
        <begin position="380"/>
        <end position="404"/>
    </location>
</feature>
<feature type="transmembrane region" description="Helical" evidence="1">
    <location>
        <begin position="964"/>
        <end position="987"/>
    </location>
</feature>
<gene>
    <name evidence="2" type="ORF">SAMN05216389_101236</name>
</gene>
<feature type="transmembrane region" description="Helical" evidence="1">
    <location>
        <begin position="884"/>
        <end position="905"/>
    </location>
</feature>
<dbReference type="AlphaFoldDB" id="A0A1H9Y730"/>
<feature type="transmembrane region" description="Helical" evidence="1">
    <location>
        <begin position="858"/>
        <end position="878"/>
    </location>
</feature>
<evidence type="ECO:0000256" key="1">
    <source>
        <dbReference type="SAM" id="Phobius"/>
    </source>
</evidence>
<name>A0A1H9Y730_9BACI</name>
<dbReference type="RefSeq" id="WP_090865971.1">
    <property type="nucleotide sequence ID" value="NZ_FOHE01000001.1"/>
</dbReference>
<accession>A0A1H9Y730</accession>
<dbReference type="PANTHER" id="PTHR32063">
    <property type="match status" value="1"/>
</dbReference>
<keyword evidence="3" id="KW-1185">Reference proteome</keyword>
<feature type="transmembrane region" description="Helical" evidence="1">
    <location>
        <begin position="354"/>
        <end position="374"/>
    </location>
</feature>
<dbReference type="PRINTS" id="PR00702">
    <property type="entry name" value="ACRIFLAVINRP"/>
</dbReference>
<dbReference type="Proteomes" id="UP000198618">
    <property type="component" value="Unassembled WGS sequence"/>
</dbReference>
<keyword evidence="1" id="KW-0812">Transmembrane</keyword>
<dbReference type="SUPFAM" id="SSF82714">
    <property type="entry name" value="Multidrug efflux transporter AcrB TolC docking domain, DN and DC subdomains"/>
    <property type="match status" value="1"/>
</dbReference>
<dbReference type="GO" id="GO:0042910">
    <property type="term" value="F:xenobiotic transmembrane transporter activity"/>
    <property type="evidence" value="ECO:0007669"/>
    <property type="project" value="TreeGrafter"/>
</dbReference>
<dbReference type="Gene3D" id="1.20.1640.10">
    <property type="entry name" value="Multidrug efflux transporter AcrB transmembrane domain"/>
    <property type="match status" value="2"/>
</dbReference>
<dbReference type="SUPFAM" id="SSF82693">
    <property type="entry name" value="Multidrug efflux transporter AcrB pore domain, PN1, PN2, PC1 and PC2 subdomains"/>
    <property type="match status" value="2"/>
</dbReference>
<feature type="transmembrane region" description="Helical" evidence="1">
    <location>
        <begin position="425"/>
        <end position="447"/>
    </location>
</feature>
<dbReference type="SUPFAM" id="SSF82866">
    <property type="entry name" value="Multidrug efflux transporter AcrB transmembrane domain"/>
    <property type="match status" value="2"/>
</dbReference>
<feature type="transmembrane region" description="Helical" evidence="1">
    <location>
        <begin position="933"/>
        <end position="952"/>
    </location>
</feature>
<dbReference type="Gene3D" id="3.30.70.1430">
    <property type="entry name" value="Multidrug efflux transporter AcrB pore domain"/>
    <property type="match status" value="2"/>
</dbReference>
<evidence type="ECO:0000313" key="3">
    <source>
        <dbReference type="Proteomes" id="UP000198618"/>
    </source>
</evidence>
<dbReference type="OrthoDB" id="9757876at2"/>
<proteinExistence type="predicted"/>
<sequence length="1013" mass="111546">MLKFILKRKILVSLVTVLIIILGGYSLTKLDQVLLPEVEFDQAYAIISAGDMSAAEVERTITNPLEQRIQGIDGVEDIDSTTAIGQSSIYIMIESGRGEDVSKEVSSVVQSVTADISGITEVLTDQVGTTQDYEFFLDISNGDMDEMTKFAEEVLEPRIENLKEVSDVSLMGNQNYEVAIEFDREAILEHALDVSQVVSVIQEANTEATLGELSEEQDEPTIRWQSQVGSVEEVENIQVPTQTGFVDLDEIASVSLQPLSSSSYVWKNGTKDFIFAQVGRSSNTTQIELAEAIRAEIADIREEGLVDGFQLNELVAQADYIEDSINGVTKNIIIGGILAIVILLLFLRNIRATTIISISIPTSILLTFITMWLLDYSFNILTLIGLGLGIGMMVDSAIVILESIYRKKEEGLEATKAVIEGTKEVATAVIASMLTTIVVFLPIGIMGGEVGQMMILLSVVVATTLISSVVVSFTLIPSLSEKFLKLRNKKKKRESKIISSYGNFVAWIVKKKRHSFAVIGLFFVLLIGSLFLIPKIPMNIMPDMLNRYSELFIEVEPGLSVEEREELAASINETLVDIEDVESNHLIDESGSYFALINMTKDDDITREQEEVNDEILQSLRDLSEDTAITNVQSMMSVSAGYPVQIQISGEEFDQLQTLGEEFGAELEQIDGIEAVTTSIDRTSFEKVIRLNHDAIEEAGLSDSQIRHFVHQAFLDMPVGEVKVDDDNIPLMVKWDEQTTTEASLLDLEVQTATGEEPLSEFVELESVAVPNEISHHNGERYITVSADTSGTDLGTVNRDVQNLLEDFETPTGYTIDVAGDLEAQQELMMDMVLILVISIFLVYLVMAVQFNHFSQPFIVMSVIPMTIVGVILGLFITQLELSVMSGMGVIMLIGIVLNNAILLIDRANQLRRKEMDLVASISEAGKNRIRPIFMTTLTTTGGMLPLALASGSAGNYQGPMATAIISGLLFATLITLVLVPAVYRIFYSFGNGVRNLFKRKKKESKKLKDLAG</sequence>
<evidence type="ECO:0000313" key="2">
    <source>
        <dbReference type="EMBL" id="SES64725.1"/>
    </source>
</evidence>
<dbReference type="Gene3D" id="3.30.2090.10">
    <property type="entry name" value="Multidrug efflux transporter AcrB TolC docking domain, DN and DC subdomains"/>
    <property type="match status" value="2"/>
</dbReference>
<dbReference type="GO" id="GO:0005886">
    <property type="term" value="C:plasma membrane"/>
    <property type="evidence" value="ECO:0007669"/>
    <property type="project" value="TreeGrafter"/>
</dbReference>
<feature type="transmembrane region" description="Helical" evidence="1">
    <location>
        <begin position="453"/>
        <end position="479"/>
    </location>
</feature>
<feature type="transmembrane region" description="Helical" evidence="1">
    <location>
        <begin position="328"/>
        <end position="347"/>
    </location>
</feature>
<reference evidence="2 3" key="1">
    <citation type="submission" date="2016-10" db="EMBL/GenBank/DDBJ databases">
        <authorList>
            <person name="de Groot N.N."/>
        </authorList>
    </citation>
    <scope>NUCLEOTIDE SEQUENCE [LARGE SCALE GENOMIC DNA]</scope>
    <source>
        <strain evidence="2 3">IBRC-M 10780</strain>
    </source>
</reference>
<dbReference type="Pfam" id="PF00873">
    <property type="entry name" value="ACR_tran"/>
    <property type="match status" value="1"/>
</dbReference>
<dbReference type="Gene3D" id="3.30.70.1320">
    <property type="entry name" value="Multidrug efflux transporter AcrB pore domain like"/>
    <property type="match status" value="1"/>
</dbReference>
<dbReference type="InterPro" id="IPR001036">
    <property type="entry name" value="Acrflvin-R"/>
</dbReference>
<dbReference type="InterPro" id="IPR027463">
    <property type="entry name" value="AcrB_DN_DC_subdom"/>
</dbReference>
<keyword evidence="1" id="KW-1133">Transmembrane helix</keyword>
<dbReference type="PANTHER" id="PTHR32063:SF0">
    <property type="entry name" value="SWARMING MOTILITY PROTEIN SWRC"/>
    <property type="match status" value="1"/>
</dbReference>
<dbReference type="STRING" id="930131.SAMN05216389_101236"/>
<dbReference type="Gene3D" id="3.30.70.1440">
    <property type="entry name" value="Multidrug efflux transporter AcrB pore domain"/>
    <property type="match status" value="1"/>
</dbReference>
<organism evidence="2 3">
    <name type="scientific">Oceanobacillus limi</name>
    <dbReference type="NCBI Taxonomy" id="930131"/>
    <lineage>
        <taxon>Bacteria</taxon>
        <taxon>Bacillati</taxon>
        <taxon>Bacillota</taxon>
        <taxon>Bacilli</taxon>
        <taxon>Bacillales</taxon>
        <taxon>Bacillaceae</taxon>
        <taxon>Oceanobacillus</taxon>
    </lineage>
</organism>